<keyword evidence="4 11" id="KW-0812">Transmembrane</keyword>
<dbReference type="GO" id="GO:0035556">
    <property type="term" value="P:intracellular signal transduction"/>
    <property type="evidence" value="ECO:0007669"/>
    <property type="project" value="InterPro"/>
</dbReference>
<evidence type="ECO:0000256" key="6">
    <source>
        <dbReference type="ARBA" id="ARBA00022989"/>
    </source>
</evidence>
<evidence type="ECO:0000256" key="2">
    <source>
        <dbReference type="ARBA" id="ARBA00004167"/>
    </source>
</evidence>
<dbReference type="SUPFAM" id="SSF53822">
    <property type="entry name" value="Periplasmic binding protein-like I"/>
    <property type="match status" value="1"/>
</dbReference>
<dbReference type="GO" id="GO:0001653">
    <property type="term" value="F:peptide receptor activity"/>
    <property type="evidence" value="ECO:0007669"/>
    <property type="project" value="TreeGrafter"/>
</dbReference>
<keyword evidence="9" id="KW-0456">Lyase</keyword>
<organism evidence="14 15">
    <name type="scientific">Hypsibius exemplaris</name>
    <name type="common">Freshwater tardigrade</name>
    <dbReference type="NCBI Taxonomy" id="2072580"/>
    <lineage>
        <taxon>Eukaryota</taxon>
        <taxon>Metazoa</taxon>
        <taxon>Ecdysozoa</taxon>
        <taxon>Tardigrada</taxon>
        <taxon>Eutardigrada</taxon>
        <taxon>Parachela</taxon>
        <taxon>Hypsibioidea</taxon>
        <taxon>Hypsibiidae</taxon>
        <taxon>Hypsibius</taxon>
    </lineage>
</organism>
<keyword evidence="14" id="KW-0675">Receptor</keyword>
<evidence type="ECO:0000313" key="15">
    <source>
        <dbReference type="Proteomes" id="UP000192578"/>
    </source>
</evidence>
<feature type="domain" description="Guanylate cyclase" evidence="13">
    <location>
        <begin position="537"/>
        <end position="638"/>
    </location>
</feature>
<gene>
    <name evidence="14" type="ORF">BV898_13515</name>
</gene>
<dbReference type="CDD" id="cd07302">
    <property type="entry name" value="CHD"/>
    <property type="match status" value="1"/>
</dbReference>
<evidence type="ECO:0000256" key="3">
    <source>
        <dbReference type="ARBA" id="ARBA00012202"/>
    </source>
</evidence>
<dbReference type="GO" id="GO:0005524">
    <property type="term" value="F:ATP binding"/>
    <property type="evidence" value="ECO:0007669"/>
    <property type="project" value="InterPro"/>
</dbReference>
<dbReference type="GO" id="GO:0004672">
    <property type="term" value="F:protein kinase activity"/>
    <property type="evidence" value="ECO:0007669"/>
    <property type="project" value="InterPro"/>
</dbReference>
<accession>A0A1W0WAH6</accession>
<sequence length="700" mass="79548">MVLLGPSLLRTFMIGAHSRNMTNGDYIFLAFGILGIPSQNAIFWKKNQTDDKEAFLAFRSLLIIADSEGDHNGPQEVNWKVHAELKRRYNISQKIEEEDAEVPVKQYEIFSIIASTLERTRHYLDRMTVSDFVKECCNQSYNLTTRQVYVDQFGVLRSLIVAKRLGPSGLFEVKLINIGIPIICIILVLLTALGTFFVRRMTLQNRLADLVLRDIRLEEPETYRMGSQPRVTKLLDQLERAGFYGETPVYVQEFSTNTGVQRVAQNLALVDGLVAVSRARHPFIAEFYGISFNRTSSSLVFERPLKGPLYSVIRANEMIYDFDVRMQIMNAMILALHFIHTSVLSYHGAFSNEVCLINNRYVLRVTHAGFLRLLNLFRDEDSFRSCCRTSADKAAVIEQYRGDDIRNLGVILADMFNIDPYVKKELRFQSTNTIHRKIHEMVARCLESESHARPTATDLKRWLTTIRVPKKNFVELLLDRLEKHSITLEETVQSRTEALLDETRKVDDLLREILPSAIITKLRNHEPIIAEMFDSVTIMFSDIPAFGLIVAQSEPLEVIDFLNHLHTAFDRVVAQFDAYKVETINDSYVVASGLPVRNGDRHAEAICRLAQQLLRAGAAVHIPAWGSVTICPRIGINSANKIHVSSSTYKLVEEARLRTNDVELDQLVFKARGLIPIKGKGLVNTFWLSSSAANDHQMAV</sequence>
<keyword evidence="7 11" id="KW-0472">Membrane</keyword>
<dbReference type="InterPro" id="IPR000719">
    <property type="entry name" value="Prot_kinase_dom"/>
</dbReference>
<evidence type="ECO:0000256" key="9">
    <source>
        <dbReference type="ARBA" id="ARBA00023239"/>
    </source>
</evidence>
<dbReference type="EMBL" id="MTYJ01000151">
    <property type="protein sequence ID" value="OQV12172.1"/>
    <property type="molecule type" value="Genomic_DNA"/>
</dbReference>
<keyword evidence="5" id="KW-0547">Nucleotide-binding</keyword>
<evidence type="ECO:0000256" key="1">
    <source>
        <dbReference type="ARBA" id="ARBA00001436"/>
    </source>
</evidence>
<evidence type="ECO:0000313" key="14">
    <source>
        <dbReference type="EMBL" id="OQV12172.1"/>
    </source>
</evidence>
<dbReference type="Proteomes" id="UP000192578">
    <property type="component" value="Unassembled WGS sequence"/>
</dbReference>
<keyword evidence="6 11" id="KW-1133">Transmembrane helix</keyword>
<feature type="transmembrane region" description="Helical" evidence="11">
    <location>
        <begin position="178"/>
        <end position="198"/>
    </location>
</feature>
<comment type="caution">
    <text evidence="14">The sequence shown here is derived from an EMBL/GenBank/DDBJ whole genome shotgun (WGS) entry which is preliminary data.</text>
</comment>
<dbReference type="Gene3D" id="3.40.50.2300">
    <property type="match status" value="1"/>
</dbReference>
<feature type="transmembrane region" description="Helical" evidence="11">
    <location>
        <begin position="328"/>
        <end position="349"/>
    </location>
</feature>
<dbReference type="InterPro" id="IPR001054">
    <property type="entry name" value="A/G_cyclase"/>
</dbReference>
<dbReference type="Gene3D" id="1.10.510.10">
    <property type="entry name" value="Transferase(Phosphotransferase) domain 1"/>
    <property type="match status" value="1"/>
</dbReference>
<evidence type="ECO:0000256" key="7">
    <source>
        <dbReference type="ARBA" id="ARBA00023136"/>
    </source>
</evidence>
<protein>
    <recommendedName>
        <fullName evidence="3">guanylate cyclase</fullName>
        <ecNumber evidence="3">4.6.1.2</ecNumber>
    </recommendedName>
</protein>
<evidence type="ECO:0000259" key="12">
    <source>
        <dbReference type="PROSITE" id="PS50011"/>
    </source>
</evidence>
<comment type="catalytic activity">
    <reaction evidence="1">
        <text>GTP = 3',5'-cyclic GMP + diphosphate</text>
        <dbReference type="Rhea" id="RHEA:13665"/>
        <dbReference type="ChEBI" id="CHEBI:33019"/>
        <dbReference type="ChEBI" id="CHEBI:37565"/>
        <dbReference type="ChEBI" id="CHEBI:57746"/>
        <dbReference type="EC" id="4.6.1.2"/>
    </reaction>
</comment>
<dbReference type="OrthoDB" id="6127067at2759"/>
<reference evidence="15" key="1">
    <citation type="submission" date="2017-01" db="EMBL/GenBank/DDBJ databases">
        <title>Comparative genomics of anhydrobiosis in the tardigrade Hypsibius dujardini.</title>
        <authorList>
            <person name="Yoshida Y."/>
            <person name="Koutsovoulos G."/>
            <person name="Laetsch D."/>
            <person name="Stevens L."/>
            <person name="Kumar S."/>
            <person name="Horikawa D."/>
            <person name="Ishino K."/>
            <person name="Komine S."/>
            <person name="Tomita M."/>
            <person name="Blaxter M."/>
            <person name="Arakawa K."/>
        </authorList>
    </citation>
    <scope>NUCLEOTIDE SEQUENCE [LARGE SCALE GENOMIC DNA]</scope>
    <source>
        <strain evidence="15">Z151</strain>
    </source>
</reference>
<feature type="domain" description="Protein kinase" evidence="12">
    <location>
        <begin position="217"/>
        <end position="463"/>
    </location>
</feature>
<dbReference type="SMART" id="SM00044">
    <property type="entry name" value="CYCc"/>
    <property type="match status" value="1"/>
</dbReference>
<dbReference type="GO" id="GO:0004016">
    <property type="term" value="F:adenylate cyclase activity"/>
    <property type="evidence" value="ECO:0007669"/>
    <property type="project" value="TreeGrafter"/>
</dbReference>
<dbReference type="EC" id="4.6.1.2" evidence="3"/>
<evidence type="ECO:0000256" key="10">
    <source>
        <dbReference type="ARBA" id="ARBA00023293"/>
    </source>
</evidence>
<dbReference type="Pfam" id="PF00211">
    <property type="entry name" value="Guanylate_cyc"/>
    <property type="match status" value="1"/>
</dbReference>
<dbReference type="PROSITE" id="PS50125">
    <property type="entry name" value="GUANYLATE_CYCLASE_2"/>
    <property type="match status" value="1"/>
</dbReference>
<dbReference type="GO" id="GO:0005886">
    <property type="term" value="C:plasma membrane"/>
    <property type="evidence" value="ECO:0007669"/>
    <property type="project" value="TreeGrafter"/>
</dbReference>
<dbReference type="InterPro" id="IPR050401">
    <property type="entry name" value="Cyclic_nucleotide_synthase"/>
</dbReference>
<dbReference type="SUPFAM" id="SSF56112">
    <property type="entry name" value="Protein kinase-like (PK-like)"/>
    <property type="match status" value="1"/>
</dbReference>
<name>A0A1W0WAH6_HYPEX</name>
<dbReference type="AlphaFoldDB" id="A0A1W0WAH6"/>
<dbReference type="PANTHER" id="PTHR11920:SF501">
    <property type="entry name" value="GUANYLATE CYCLASE 32E"/>
    <property type="match status" value="1"/>
</dbReference>
<evidence type="ECO:0000256" key="8">
    <source>
        <dbReference type="ARBA" id="ARBA00023180"/>
    </source>
</evidence>
<keyword evidence="10" id="KW-0141">cGMP biosynthesis</keyword>
<dbReference type="GO" id="GO:0004383">
    <property type="term" value="F:guanylate cyclase activity"/>
    <property type="evidence" value="ECO:0007669"/>
    <property type="project" value="UniProtKB-EC"/>
</dbReference>
<dbReference type="SUPFAM" id="SSF55073">
    <property type="entry name" value="Nucleotide cyclase"/>
    <property type="match status" value="1"/>
</dbReference>
<dbReference type="Gene3D" id="3.30.70.1230">
    <property type="entry name" value="Nucleotide cyclase"/>
    <property type="match status" value="1"/>
</dbReference>
<evidence type="ECO:0000256" key="4">
    <source>
        <dbReference type="ARBA" id="ARBA00022692"/>
    </source>
</evidence>
<evidence type="ECO:0000256" key="11">
    <source>
        <dbReference type="SAM" id="Phobius"/>
    </source>
</evidence>
<dbReference type="InterPro" id="IPR029787">
    <property type="entry name" value="Nucleotide_cyclase"/>
</dbReference>
<keyword evidence="15" id="KW-1185">Reference proteome</keyword>
<dbReference type="InterPro" id="IPR011009">
    <property type="entry name" value="Kinase-like_dom_sf"/>
</dbReference>
<keyword evidence="8" id="KW-0325">Glycoprotein</keyword>
<dbReference type="InterPro" id="IPR028082">
    <property type="entry name" value="Peripla_BP_I"/>
</dbReference>
<comment type="subcellular location">
    <subcellularLocation>
        <location evidence="2">Membrane</location>
        <topology evidence="2">Single-pass membrane protein</topology>
    </subcellularLocation>
</comment>
<evidence type="ECO:0000259" key="13">
    <source>
        <dbReference type="PROSITE" id="PS50125"/>
    </source>
</evidence>
<dbReference type="PROSITE" id="PS50011">
    <property type="entry name" value="PROTEIN_KINASE_DOM"/>
    <property type="match status" value="1"/>
</dbReference>
<evidence type="ECO:0000256" key="5">
    <source>
        <dbReference type="ARBA" id="ARBA00022741"/>
    </source>
</evidence>
<proteinExistence type="predicted"/>
<dbReference type="GO" id="GO:0007168">
    <property type="term" value="P:receptor guanylyl cyclase signaling pathway"/>
    <property type="evidence" value="ECO:0007669"/>
    <property type="project" value="TreeGrafter"/>
</dbReference>
<dbReference type="PANTHER" id="PTHR11920">
    <property type="entry name" value="GUANYLYL CYCLASE"/>
    <property type="match status" value="1"/>
</dbReference>